<keyword evidence="2" id="KW-1185">Reference proteome</keyword>
<evidence type="ECO:0000313" key="2">
    <source>
        <dbReference type="Proteomes" id="UP001500791"/>
    </source>
</evidence>
<protein>
    <submittedName>
        <fullName evidence="1">Uncharacterized protein</fullName>
    </submittedName>
</protein>
<dbReference type="Proteomes" id="UP001500791">
    <property type="component" value="Unassembled WGS sequence"/>
</dbReference>
<dbReference type="EMBL" id="BAAAEJ010000005">
    <property type="protein sequence ID" value="GAA0387156.1"/>
    <property type="molecule type" value="Genomic_DNA"/>
</dbReference>
<gene>
    <name evidence="1" type="ORF">GCM10009093_12430</name>
</gene>
<evidence type="ECO:0000313" key="1">
    <source>
        <dbReference type="EMBL" id="GAA0387156.1"/>
    </source>
</evidence>
<comment type="caution">
    <text evidence="1">The sequence shown here is derived from an EMBL/GenBank/DDBJ whole genome shotgun (WGS) entry which is preliminary data.</text>
</comment>
<dbReference type="RefSeq" id="WP_167178671.1">
    <property type="nucleotide sequence ID" value="NZ_BAAAEJ010000005.1"/>
</dbReference>
<reference evidence="2" key="1">
    <citation type="journal article" date="2019" name="Int. J. Syst. Evol. Microbiol.">
        <title>The Global Catalogue of Microorganisms (GCM) 10K type strain sequencing project: providing services to taxonomists for standard genome sequencing and annotation.</title>
        <authorList>
            <consortium name="The Broad Institute Genomics Platform"/>
            <consortium name="The Broad Institute Genome Sequencing Center for Infectious Disease"/>
            <person name="Wu L."/>
            <person name="Ma J."/>
        </authorList>
    </citation>
    <scope>NUCLEOTIDE SEQUENCE [LARGE SCALE GENOMIC DNA]</scope>
    <source>
        <strain evidence="2">JCM 13476</strain>
    </source>
</reference>
<proteinExistence type="predicted"/>
<name>A0ABP3I103_9CAUL</name>
<accession>A0ABP3I103</accession>
<sequence length="126" mass="14182">MLFLLNDVVFTLDPPCPAPLRDERRFDPLDLDAAIELACELFAEHPDLQHTHPERARRIAWLLSRKSNGLNAALFTAPQKDCAPELVEPRFCALPDLMMQQLVKRADAGKLTARTTDRAIWGLHAA</sequence>
<organism evidence="1 2">
    <name type="scientific">Brevundimonas terrae</name>
    <dbReference type="NCBI Taxonomy" id="363631"/>
    <lineage>
        <taxon>Bacteria</taxon>
        <taxon>Pseudomonadati</taxon>
        <taxon>Pseudomonadota</taxon>
        <taxon>Alphaproteobacteria</taxon>
        <taxon>Caulobacterales</taxon>
        <taxon>Caulobacteraceae</taxon>
        <taxon>Brevundimonas</taxon>
    </lineage>
</organism>